<reference evidence="3 4" key="1">
    <citation type="journal article" date="2019" name="Genome Biol. Evol.">
        <title>Insights into the evolution of the New World diploid cottons (Gossypium, subgenus Houzingenia) based on genome sequencing.</title>
        <authorList>
            <person name="Grover C.E."/>
            <person name="Arick M.A. 2nd"/>
            <person name="Thrash A."/>
            <person name="Conover J.L."/>
            <person name="Sanders W.S."/>
            <person name="Peterson D.G."/>
            <person name="Frelichowski J.E."/>
            <person name="Scheffler J.A."/>
            <person name="Scheffler B.E."/>
            <person name="Wendel J.F."/>
        </authorList>
    </citation>
    <scope>NUCLEOTIDE SEQUENCE [LARGE SCALE GENOMIC DNA]</scope>
    <source>
        <strain evidence="3">27</strain>
        <tissue evidence="3">Leaf</tissue>
    </source>
</reference>
<name>A0A7J8SEW7_GOSDV</name>
<accession>A0A7J8SEW7</accession>
<organism evidence="3 4">
    <name type="scientific">Gossypium davidsonii</name>
    <name type="common">Davidson's cotton</name>
    <name type="synonym">Gossypium klotzschianum subsp. davidsonii</name>
    <dbReference type="NCBI Taxonomy" id="34287"/>
    <lineage>
        <taxon>Eukaryota</taxon>
        <taxon>Viridiplantae</taxon>
        <taxon>Streptophyta</taxon>
        <taxon>Embryophyta</taxon>
        <taxon>Tracheophyta</taxon>
        <taxon>Spermatophyta</taxon>
        <taxon>Magnoliopsida</taxon>
        <taxon>eudicotyledons</taxon>
        <taxon>Gunneridae</taxon>
        <taxon>Pentapetalae</taxon>
        <taxon>rosids</taxon>
        <taxon>malvids</taxon>
        <taxon>Malvales</taxon>
        <taxon>Malvaceae</taxon>
        <taxon>Malvoideae</taxon>
        <taxon>Gossypium</taxon>
    </lineage>
</organism>
<keyword evidence="2" id="KW-0732">Signal</keyword>
<dbReference type="AlphaFoldDB" id="A0A7J8SEW7"/>
<dbReference type="InterPro" id="IPR012334">
    <property type="entry name" value="Pectin_lyas_fold"/>
</dbReference>
<dbReference type="InterPro" id="IPR045032">
    <property type="entry name" value="PEL"/>
</dbReference>
<evidence type="ECO:0000256" key="2">
    <source>
        <dbReference type="ARBA" id="ARBA00022729"/>
    </source>
</evidence>
<protein>
    <recommendedName>
        <fullName evidence="5">Pectate lyase</fullName>
    </recommendedName>
</protein>
<sequence length="82" mass="9242">MQVTVALSHFGKGLVERMPRCRFGFIHVVNNDSNHWFLYATGGTGNPTIINRGNTYSAPSTFEANEVTCRGLLKPTQWNNWN</sequence>
<dbReference type="InterPro" id="IPR011050">
    <property type="entry name" value="Pectin_lyase_fold/virulence"/>
</dbReference>
<dbReference type="EMBL" id="JABFAC010000009">
    <property type="protein sequence ID" value="MBA0624629.1"/>
    <property type="molecule type" value="Genomic_DNA"/>
</dbReference>
<evidence type="ECO:0000256" key="1">
    <source>
        <dbReference type="ARBA" id="ARBA00010980"/>
    </source>
</evidence>
<gene>
    <name evidence="3" type="ORF">Godav_009948</name>
</gene>
<evidence type="ECO:0000313" key="4">
    <source>
        <dbReference type="Proteomes" id="UP000593561"/>
    </source>
</evidence>
<dbReference type="PANTHER" id="PTHR31683">
    <property type="entry name" value="PECTATE LYASE 18-RELATED"/>
    <property type="match status" value="1"/>
</dbReference>
<evidence type="ECO:0008006" key="5">
    <source>
        <dbReference type="Google" id="ProtNLM"/>
    </source>
</evidence>
<comment type="caution">
    <text evidence="3">The sequence shown here is derived from an EMBL/GenBank/DDBJ whole genome shotgun (WGS) entry which is preliminary data.</text>
</comment>
<dbReference type="Proteomes" id="UP000593561">
    <property type="component" value="Unassembled WGS sequence"/>
</dbReference>
<dbReference type="InterPro" id="IPR018082">
    <property type="entry name" value="AmbAllergen"/>
</dbReference>
<evidence type="ECO:0000313" key="3">
    <source>
        <dbReference type="EMBL" id="MBA0624629.1"/>
    </source>
</evidence>
<comment type="similarity">
    <text evidence="1">Belongs to the polysaccharide lyase 1 family.</text>
</comment>
<dbReference type="Gene3D" id="2.160.20.10">
    <property type="entry name" value="Single-stranded right-handed beta-helix, Pectin lyase-like"/>
    <property type="match status" value="1"/>
</dbReference>
<dbReference type="PRINTS" id="PR00807">
    <property type="entry name" value="AMBALLERGEN"/>
</dbReference>
<dbReference type="GO" id="GO:0030570">
    <property type="term" value="F:pectate lyase activity"/>
    <property type="evidence" value="ECO:0007669"/>
    <property type="project" value="InterPro"/>
</dbReference>
<keyword evidence="4" id="KW-1185">Reference proteome</keyword>
<proteinExistence type="inferred from homology"/>
<dbReference type="SUPFAM" id="SSF51126">
    <property type="entry name" value="Pectin lyase-like"/>
    <property type="match status" value="1"/>
</dbReference>
<dbReference type="PANTHER" id="PTHR31683:SF208">
    <property type="entry name" value="PECTATE LYASE"/>
    <property type="match status" value="1"/>
</dbReference>